<protein>
    <recommendedName>
        <fullName evidence="3">FLYWCH-type domain-containing protein</fullName>
    </recommendedName>
</protein>
<proteinExistence type="predicted"/>
<keyword evidence="2" id="KW-1185">Reference proteome</keyword>
<dbReference type="Gene3D" id="2.20.25.240">
    <property type="match status" value="1"/>
</dbReference>
<dbReference type="EMBL" id="CAJNOC010006349">
    <property type="protein sequence ID" value="CAF1075897.1"/>
    <property type="molecule type" value="Genomic_DNA"/>
</dbReference>
<dbReference type="AlphaFoldDB" id="A0A814M9L4"/>
<evidence type="ECO:0000313" key="1">
    <source>
        <dbReference type="EMBL" id="CAF1075897.1"/>
    </source>
</evidence>
<comment type="caution">
    <text evidence="1">The sequence shown here is derived from an EMBL/GenBank/DDBJ whole genome shotgun (WGS) entry which is preliminary data.</text>
</comment>
<evidence type="ECO:0000313" key="2">
    <source>
        <dbReference type="Proteomes" id="UP000663879"/>
    </source>
</evidence>
<gene>
    <name evidence="1" type="ORF">OXX778_LOCUS19960</name>
</gene>
<dbReference type="Proteomes" id="UP000663879">
    <property type="component" value="Unassembled WGS sequence"/>
</dbReference>
<reference evidence="1" key="1">
    <citation type="submission" date="2021-02" db="EMBL/GenBank/DDBJ databases">
        <authorList>
            <person name="Nowell W R."/>
        </authorList>
    </citation>
    <scope>NUCLEOTIDE SEQUENCE</scope>
    <source>
        <strain evidence="1">Ploen Becks lab</strain>
    </source>
</reference>
<evidence type="ECO:0008006" key="3">
    <source>
        <dbReference type="Google" id="ProtNLM"/>
    </source>
</evidence>
<organism evidence="1 2">
    <name type="scientific">Brachionus calyciflorus</name>
    <dbReference type="NCBI Taxonomy" id="104777"/>
    <lineage>
        <taxon>Eukaryota</taxon>
        <taxon>Metazoa</taxon>
        <taxon>Spiralia</taxon>
        <taxon>Gnathifera</taxon>
        <taxon>Rotifera</taxon>
        <taxon>Eurotatoria</taxon>
        <taxon>Monogononta</taxon>
        <taxon>Pseudotrocha</taxon>
        <taxon>Ploima</taxon>
        <taxon>Brachionidae</taxon>
        <taxon>Brachionus</taxon>
    </lineage>
</organism>
<sequence>MRTLEISEDKLADLNQLGGRILIDELNYEYRVDYESKTSNKITWRCLVVGCPPRCCINGYVNKPIKFKNSNHSHPADVNTIKKSLIVNDLKKEAQLYEDKPTRKIITEKQLNVSIETAISLPSYDALRQTVLNYQMSSK</sequence>
<accession>A0A814M9L4</accession>
<name>A0A814M9L4_9BILA</name>